<evidence type="ECO:0000256" key="1">
    <source>
        <dbReference type="SAM" id="MobiDB-lite"/>
    </source>
</evidence>
<dbReference type="InterPro" id="IPR021958">
    <property type="entry name" value="DUF3575"/>
</dbReference>
<feature type="region of interest" description="Disordered" evidence="1">
    <location>
        <begin position="384"/>
        <end position="408"/>
    </location>
</feature>
<feature type="region of interest" description="Disordered" evidence="1">
    <location>
        <begin position="232"/>
        <end position="266"/>
    </location>
</feature>
<feature type="chain" id="PRO_5039147130" evidence="2">
    <location>
        <begin position="22"/>
        <end position="587"/>
    </location>
</feature>
<dbReference type="AlphaFoldDB" id="A0A9D1QD30"/>
<sequence>MVACALLVCTCVAGMSQRATAQGTQLTAPQKQEIPFTFGLGSAEFYERYGNNAASMKKFTELMQQLAAAPAAHIDSIVVTAFSTTSEQLGTVELAERRVDAIKAYIEPIIRQSQYAKPVIVAGNVVARNNVFSPDQVFTLLKKVNVTVYLNGVLMADSRRTTRATSAADEERRYLSPFGHDDQMDVFGHYKKQETTRQEPTVVLPERSQQPEQPVTAPREETFYAETETVPQQIQSAPAMQPTQRVPQGKPAMQPTETSVMTAPQPVRPTATPGTMGGLDPELQRFIDSLARAMDVQSAPATPTAPAKPLAPHVKPTDEIVVTPPPAPVITEEEPCPEGCDPEIAALIRNMLAEEAAKQQPQTPTVVAEVPVAPKEEVLVEETPREEMVVVQPKPEKQPKPQKVKPVKAPRQPLVLDRPLVAVKTNLAYWAAVAANLEVEFYFAERWSAAVEGVYADWNMNLYKKHYAVNEISPEVRYWLGKRHGEYRGLYVGVYGHLGQFDYMFQNQETGNTGDYYGAGISFGAYLPFTKHFGMELGLRGGWVHAGNFDRYYYAAPNYVYRSSYSANYFGLTGAKVSLVYRFGLGR</sequence>
<feature type="region of interest" description="Disordered" evidence="1">
    <location>
        <begin position="195"/>
        <end position="218"/>
    </location>
</feature>
<comment type="caution">
    <text evidence="3">The sequence shown here is derived from an EMBL/GenBank/DDBJ whole genome shotgun (WGS) entry which is preliminary data.</text>
</comment>
<name>A0A9D1QD30_9BACT</name>
<organism evidence="3 4">
    <name type="scientific">Candidatus Rikenella faecigallinarum</name>
    <dbReference type="NCBI Taxonomy" id="2838745"/>
    <lineage>
        <taxon>Bacteria</taxon>
        <taxon>Pseudomonadati</taxon>
        <taxon>Bacteroidota</taxon>
        <taxon>Bacteroidia</taxon>
        <taxon>Bacteroidales</taxon>
        <taxon>Rikenellaceae</taxon>
        <taxon>Rikenella</taxon>
    </lineage>
</organism>
<evidence type="ECO:0000313" key="3">
    <source>
        <dbReference type="EMBL" id="HIW11125.1"/>
    </source>
</evidence>
<accession>A0A9D1QD30</accession>
<dbReference type="EMBL" id="DXHL01000031">
    <property type="protein sequence ID" value="HIW11125.1"/>
    <property type="molecule type" value="Genomic_DNA"/>
</dbReference>
<feature type="compositionally biased region" description="Polar residues" evidence="1">
    <location>
        <begin position="232"/>
        <end position="246"/>
    </location>
</feature>
<reference evidence="3" key="2">
    <citation type="submission" date="2021-04" db="EMBL/GenBank/DDBJ databases">
        <authorList>
            <person name="Gilroy R."/>
        </authorList>
    </citation>
    <scope>NUCLEOTIDE SEQUENCE</scope>
    <source>
        <strain evidence="3">ChiBcec15-1070</strain>
    </source>
</reference>
<evidence type="ECO:0000256" key="2">
    <source>
        <dbReference type="SAM" id="SignalP"/>
    </source>
</evidence>
<feature type="signal peptide" evidence="2">
    <location>
        <begin position="1"/>
        <end position="21"/>
    </location>
</feature>
<keyword evidence="2" id="KW-0732">Signal</keyword>
<feature type="compositionally biased region" description="Basic and acidic residues" evidence="1">
    <location>
        <begin position="384"/>
        <end position="399"/>
    </location>
</feature>
<evidence type="ECO:0000313" key="4">
    <source>
        <dbReference type="Proteomes" id="UP000823926"/>
    </source>
</evidence>
<proteinExistence type="predicted"/>
<gene>
    <name evidence="3" type="ORF">H9888_06475</name>
</gene>
<dbReference type="Pfam" id="PF12099">
    <property type="entry name" value="DUF3575"/>
    <property type="match status" value="1"/>
</dbReference>
<protein>
    <submittedName>
        <fullName evidence="3">DUF3575 domain-containing protein</fullName>
    </submittedName>
</protein>
<reference evidence="3" key="1">
    <citation type="journal article" date="2021" name="PeerJ">
        <title>Extensive microbial diversity within the chicken gut microbiome revealed by metagenomics and culture.</title>
        <authorList>
            <person name="Gilroy R."/>
            <person name="Ravi A."/>
            <person name="Getino M."/>
            <person name="Pursley I."/>
            <person name="Horton D.L."/>
            <person name="Alikhan N.F."/>
            <person name="Baker D."/>
            <person name="Gharbi K."/>
            <person name="Hall N."/>
            <person name="Watson M."/>
            <person name="Adriaenssens E.M."/>
            <person name="Foster-Nyarko E."/>
            <person name="Jarju S."/>
            <person name="Secka A."/>
            <person name="Antonio M."/>
            <person name="Oren A."/>
            <person name="Chaudhuri R.R."/>
            <person name="La Ragione R."/>
            <person name="Hildebrand F."/>
            <person name="Pallen M.J."/>
        </authorList>
    </citation>
    <scope>NUCLEOTIDE SEQUENCE</scope>
    <source>
        <strain evidence="3">ChiBcec15-1070</strain>
    </source>
</reference>
<dbReference type="Proteomes" id="UP000823926">
    <property type="component" value="Unassembled WGS sequence"/>
</dbReference>